<comment type="caution">
    <text evidence="2">The sequence shown here is derived from an EMBL/GenBank/DDBJ whole genome shotgun (WGS) entry which is preliminary data.</text>
</comment>
<dbReference type="Proteomes" id="UP001221413">
    <property type="component" value="Unassembled WGS sequence"/>
</dbReference>
<evidence type="ECO:0000256" key="1">
    <source>
        <dbReference type="SAM" id="MobiDB-lite"/>
    </source>
</evidence>
<dbReference type="EMBL" id="JAQGDS010000011">
    <property type="protein sequence ID" value="KAJ6257343.1"/>
    <property type="molecule type" value="Genomic_DNA"/>
</dbReference>
<name>A0AAD6IRL9_DREDA</name>
<evidence type="ECO:0000313" key="2">
    <source>
        <dbReference type="EMBL" id="KAJ6257343.1"/>
    </source>
</evidence>
<evidence type="ECO:0000313" key="3">
    <source>
        <dbReference type="Proteomes" id="UP001221413"/>
    </source>
</evidence>
<sequence length="205" mass="21712">MFLHRSHPKYTSPPPASSKWRTPWAPTSSSSPQWPASGAGPATTTSPSTMADNENKTAADVAAILVAITATLPPLPPGEPPPPRSPTIPPLPLCPIVYGPMTAAQARAALAWARGFPRVAGFGQAAESLKLDLAVTHYTLMEHAHVKDSAYNIQQDCIFQYLSGKVNPTSRTATRIEDLAGRKTQFVQVRGACAVTESGCGADRV</sequence>
<feature type="compositionally biased region" description="Polar residues" evidence="1">
    <location>
        <begin position="42"/>
        <end position="52"/>
    </location>
</feature>
<reference evidence="2" key="1">
    <citation type="submission" date="2023-01" db="EMBL/GenBank/DDBJ databases">
        <title>The chitinases involved in constricting ring structure development in the nematode-trapping fungus Drechslerella dactyloides.</title>
        <authorList>
            <person name="Wang R."/>
            <person name="Zhang L."/>
            <person name="Tang P."/>
            <person name="Li S."/>
            <person name="Liang L."/>
        </authorList>
    </citation>
    <scope>NUCLEOTIDE SEQUENCE</scope>
    <source>
        <strain evidence="2">YMF1.00031</strain>
    </source>
</reference>
<feature type="region of interest" description="Disordered" evidence="1">
    <location>
        <begin position="1"/>
        <end position="52"/>
    </location>
</feature>
<proteinExistence type="predicted"/>
<accession>A0AAD6IRL9</accession>
<gene>
    <name evidence="2" type="ORF">Dda_8232</name>
</gene>
<feature type="compositionally biased region" description="Polar residues" evidence="1">
    <location>
        <begin position="25"/>
        <end position="34"/>
    </location>
</feature>
<organism evidence="2 3">
    <name type="scientific">Drechslerella dactyloides</name>
    <name type="common">Nematode-trapping fungus</name>
    <name type="synonym">Arthrobotrys dactyloides</name>
    <dbReference type="NCBI Taxonomy" id="74499"/>
    <lineage>
        <taxon>Eukaryota</taxon>
        <taxon>Fungi</taxon>
        <taxon>Dikarya</taxon>
        <taxon>Ascomycota</taxon>
        <taxon>Pezizomycotina</taxon>
        <taxon>Orbiliomycetes</taxon>
        <taxon>Orbiliales</taxon>
        <taxon>Orbiliaceae</taxon>
        <taxon>Drechslerella</taxon>
    </lineage>
</organism>
<dbReference type="AlphaFoldDB" id="A0AAD6IRL9"/>
<protein>
    <submittedName>
        <fullName evidence="2">Uncharacterized protein</fullName>
    </submittedName>
</protein>
<keyword evidence="3" id="KW-1185">Reference proteome</keyword>